<sequence>APAELGDRRRLPRVRRGRRAAPIARHAAPRRVPARQPQPAVVGGGALGDGDAALGRDDDRHHGAGGHRRAAVRAVLLRPPARDGAARRHARAVPAPRRGVHRVRVPRAPLRRQDAVAHRAALPRVARHVVRDDHRGTGDHLLVGVRVAARLVGGADGGAHGDLH</sequence>
<gene>
    <name evidence="2" type="ORF">AVDCRST_MAG40-221</name>
</gene>
<dbReference type="AlphaFoldDB" id="A0A6J4K8Z8"/>
<protein>
    <submittedName>
        <fullName evidence="2">Sodium/solute symporter</fullName>
    </submittedName>
</protein>
<organism evidence="2">
    <name type="scientific">uncultured Gemmatimonadaceae bacterium</name>
    <dbReference type="NCBI Taxonomy" id="246130"/>
    <lineage>
        <taxon>Bacteria</taxon>
        <taxon>Pseudomonadati</taxon>
        <taxon>Gemmatimonadota</taxon>
        <taxon>Gemmatimonadia</taxon>
        <taxon>Gemmatimonadales</taxon>
        <taxon>Gemmatimonadaceae</taxon>
        <taxon>environmental samples</taxon>
    </lineage>
</organism>
<dbReference type="EMBL" id="CADCTX010000063">
    <property type="protein sequence ID" value="CAA9298937.1"/>
    <property type="molecule type" value="Genomic_DNA"/>
</dbReference>
<evidence type="ECO:0000313" key="2">
    <source>
        <dbReference type="EMBL" id="CAA9298937.1"/>
    </source>
</evidence>
<feature type="non-terminal residue" evidence="2">
    <location>
        <position position="1"/>
    </location>
</feature>
<feature type="non-terminal residue" evidence="2">
    <location>
        <position position="164"/>
    </location>
</feature>
<feature type="region of interest" description="Disordered" evidence="1">
    <location>
        <begin position="79"/>
        <end position="98"/>
    </location>
</feature>
<name>A0A6J4K8Z8_9BACT</name>
<reference evidence="2" key="1">
    <citation type="submission" date="2020-02" db="EMBL/GenBank/DDBJ databases">
        <authorList>
            <person name="Meier V. D."/>
        </authorList>
    </citation>
    <scope>NUCLEOTIDE SEQUENCE</scope>
    <source>
        <strain evidence="2">AVDCRST_MAG40</strain>
    </source>
</reference>
<proteinExistence type="predicted"/>
<feature type="region of interest" description="Disordered" evidence="1">
    <location>
        <begin position="1"/>
        <end position="69"/>
    </location>
</feature>
<feature type="compositionally biased region" description="Basic residues" evidence="1">
    <location>
        <begin position="10"/>
        <end position="19"/>
    </location>
</feature>
<accession>A0A6J4K8Z8</accession>
<evidence type="ECO:0000256" key="1">
    <source>
        <dbReference type="SAM" id="MobiDB-lite"/>
    </source>
</evidence>